<evidence type="ECO:0000313" key="1">
    <source>
        <dbReference type="EMBL" id="KAK7380746.1"/>
    </source>
</evidence>
<accession>A0AAN9NX24</accession>
<name>A0AAN9NX24_PSOTE</name>
<sequence>MVPCPSHSVVQDKLVSEKLEGLPTAAPNVVPEKVQLQQEKTATPNQLQNLGITLDHDKAARILLNYPLKETIIK</sequence>
<reference evidence="1 2" key="1">
    <citation type="submission" date="2024-01" db="EMBL/GenBank/DDBJ databases">
        <title>The genomes of 5 underutilized Papilionoideae crops provide insights into root nodulation and disease resistanc.</title>
        <authorList>
            <person name="Jiang F."/>
        </authorList>
    </citation>
    <scope>NUCLEOTIDE SEQUENCE [LARGE SCALE GENOMIC DNA]</scope>
    <source>
        <strain evidence="1">DUOXIRENSHENG_FW03</strain>
        <tissue evidence="1">Leaves</tissue>
    </source>
</reference>
<dbReference type="EMBL" id="JAYMYS010000009">
    <property type="protein sequence ID" value="KAK7380746.1"/>
    <property type="molecule type" value="Genomic_DNA"/>
</dbReference>
<comment type="caution">
    <text evidence="1">The sequence shown here is derived from an EMBL/GenBank/DDBJ whole genome shotgun (WGS) entry which is preliminary data.</text>
</comment>
<dbReference type="AlphaFoldDB" id="A0AAN9NX24"/>
<evidence type="ECO:0000313" key="2">
    <source>
        <dbReference type="Proteomes" id="UP001386955"/>
    </source>
</evidence>
<dbReference type="Proteomes" id="UP001386955">
    <property type="component" value="Unassembled WGS sequence"/>
</dbReference>
<keyword evidence="2" id="KW-1185">Reference proteome</keyword>
<gene>
    <name evidence="1" type="ORF">VNO78_33263</name>
</gene>
<proteinExistence type="predicted"/>
<protein>
    <submittedName>
        <fullName evidence="1">Uncharacterized protein</fullName>
    </submittedName>
</protein>
<organism evidence="1 2">
    <name type="scientific">Psophocarpus tetragonolobus</name>
    <name type="common">Winged bean</name>
    <name type="synonym">Dolichos tetragonolobus</name>
    <dbReference type="NCBI Taxonomy" id="3891"/>
    <lineage>
        <taxon>Eukaryota</taxon>
        <taxon>Viridiplantae</taxon>
        <taxon>Streptophyta</taxon>
        <taxon>Embryophyta</taxon>
        <taxon>Tracheophyta</taxon>
        <taxon>Spermatophyta</taxon>
        <taxon>Magnoliopsida</taxon>
        <taxon>eudicotyledons</taxon>
        <taxon>Gunneridae</taxon>
        <taxon>Pentapetalae</taxon>
        <taxon>rosids</taxon>
        <taxon>fabids</taxon>
        <taxon>Fabales</taxon>
        <taxon>Fabaceae</taxon>
        <taxon>Papilionoideae</taxon>
        <taxon>50 kb inversion clade</taxon>
        <taxon>NPAAA clade</taxon>
        <taxon>indigoferoid/millettioid clade</taxon>
        <taxon>Phaseoleae</taxon>
        <taxon>Psophocarpus</taxon>
    </lineage>
</organism>